<proteinExistence type="predicted"/>
<organism evidence="1">
    <name type="scientific">Setaria italica</name>
    <name type="common">Foxtail millet</name>
    <name type="synonym">Panicum italicum</name>
    <dbReference type="NCBI Taxonomy" id="4555"/>
    <lineage>
        <taxon>Eukaryota</taxon>
        <taxon>Viridiplantae</taxon>
        <taxon>Streptophyta</taxon>
        <taxon>Embryophyta</taxon>
        <taxon>Tracheophyta</taxon>
        <taxon>Spermatophyta</taxon>
        <taxon>Magnoliopsida</taxon>
        <taxon>Liliopsida</taxon>
        <taxon>Poales</taxon>
        <taxon>Poaceae</taxon>
        <taxon>PACMAD clade</taxon>
        <taxon>Panicoideae</taxon>
        <taxon>Panicodae</taxon>
        <taxon>Paniceae</taxon>
        <taxon>Cenchrinae</taxon>
        <taxon>Setaria</taxon>
    </lineage>
</organism>
<reference evidence="1" key="1">
    <citation type="journal article" date="2012" name="Nat. Biotechnol.">
        <title>Reference genome sequence of the model plant Setaria.</title>
        <authorList>
            <person name="Bennetzen J.L."/>
            <person name="Schmutz J."/>
            <person name="Wang H."/>
            <person name="Percifield R."/>
            <person name="Hawkins J."/>
            <person name="Pontaroli A.C."/>
            <person name="Estep M."/>
            <person name="Feng L."/>
            <person name="Vaughn J.N."/>
            <person name="Grimwood J."/>
            <person name="Jenkins J."/>
            <person name="Barry K."/>
            <person name="Lindquist E."/>
            <person name="Hellsten U."/>
            <person name="Deshpande S."/>
            <person name="Wang X."/>
            <person name="Wu X."/>
            <person name="Mitros T."/>
            <person name="Triplett J."/>
            <person name="Yang X."/>
            <person name="Ye C.Y."/>
            <person name="Mauro-Herrera M."/>
            <person name="Wang L."/>
            <person name="Li P."/>
            <person name="Sharma M."/>
            <person name="Sharma R."/>
            <person name="Ronald P.C."/>
            <person name="Panaud O."/>
            <person name="Kellogg E.A."/>
            <person name="Brutnell T.P."/>
            <person name="Doust A.N."/>
            <person name="Tuskan G.A."/>
            <person name="Rokhsar D."/>
            <person name="Devos K.M."/>
        </authorList>
    </citation>
    <scope>NUCLEOTIDE SEQUENCE [LARGE SCALE GENOMIC DNA]</scope>
    <source>
        <strain evidence="1">Yugu1</strain>
    </source>
</reference>
<reference evidence="1" key="2">
    <citation type="submission" date="2015-07" db="EMBL/GenBank/DDBJ databases">
        <authorList>
            <person name="Noorani M."/>
        </authorList>
    </citation>
    <scope>NUCLEOTIDE SEQUENCE</scope>
    <source>
        <strain evidence="1">Yugu1</strain>
    </source>
</reference>
<dbReference type="AlphaFoldDB" id="A0A368RT36"/>
<accession>A0A368RT36</accession>
<name>A0A368RT36_SETIT</name>
<evidence type="ECO:0000313" key="1">
    <source>
        <dbReference type="EMBL" id="RCV33295.1"/>
    </source>
</evidence>
<sequence>MPTQYAACDFRAILSDGGAHVAIAAVSSFSQANDSSSAGSRGIQLLSEEQQRSQDWKSRRTIVHIILSQVAELCSYMCTCTA</sequence>
<dbReference type="EMBL" id="CM003534">
    <property type="protein sequence ID" value="RCV33295.1"/>
    <property type="molecule type" value="Genomic_DNA"/>
</dbReference>
<gene>
    <name evidence="1" type="ORF">SETIT_7G072800v2</name>
</gene>
<protein>
    <submittedName>
        <fullName evidence="1">Uncharacterized protein</fullName>
    </submittedName>
</protein>